<dbReference type="PANTHER" id="PTHR13767">
    <property type="entry name" value="TRNA-PSEUDOURIDINE SYNTHASE"/>
    <property type="match status" value="1"/>
</dbReference>
<dbReference type="GO" id="GO:0003723">
    <property type="term" value="F:RNA binding"/>
    <property type="evidence" value="ECO:0007669"/>
    <property type="project" value="InterPro"/>
</dbReference>
<dbReference type="GO" id="GO:0160148">
    <property type="term" value="F:tRNA pseudouridine(55) synthase activity"/>
    <property type="evidence" value="ECO:0007669"/>
    <property type="project" value="UniProtKB-EC"/>
</dbReference>
<dbReference type="RefSeq" id="WP_305171066.1">
    <property type="nucleotide sequence ID" value="NZ_JAUUUU010000007.1"/>
</dbReference>
<comment type="caution">
    <text evidence="9">The sequence shown here is derived from an EMBL/GenBank/DDBJ whole genome shotgun (WGS) entry which is preliminary data.</text>
</comment>
<comment type="function">
    <text evidence="5">Responsible for synthesis of pseudouridine from uracil-55 in the psi GC loop of transfer RNAs.</text>
</comment>
<dbReference type="EMBL" id="JAUUUU010000007">
    <property type="protein sequence ID" value="MDP1521400.1"/>
    <property type="molecule type" value="Genomic_DNA"/>
</dbReference>
<dbReference type="InterPro" id="IPR015240">
    <property type="entry name" value="tRNA_sdUridine_synth_fam1_C"/>
</dbReference>
<dbReference type="Pfam" id="PF01509">
    <property type="entry name" value="TruB_N"/>
    <property type="match status" value="1"/>
</dbReference>
<dbReference type="InterPro" id="IPR014780">
    <property type="entry name" value="tRNA_psdUridine_synth_TruB"/>
</dbReference>
<dbReference type="GO" id="GO:1990481">
    <property type="term" value="P:mRNA pseudouridine synthesis"/>
    <property type="evidence" value="ECO:0007669"/>
    <property type="project" value="TreeGrafter"/>
</dbReference>
<name>A0AAW8B4M2_9GAMM</name>
<feature type="domain" description="Pseudouridine synthase II N-terminal" evidence="6">
    <location>
        <begin position="31"/>
        <end position="182"/>
    </location>
</feature>
<dbReference type="GO" id="GO:0031119">
    <property type="term" value="P:tRNA pseudouridine synthesis"/>
    <property type="evidence" value="ECO:0007669"/>
    <property type="project" value="UniProtKB-UniRule"/>
</dbReference>
<dbReference type="HAMAP" id="MF_01080">
    <property type="entry name" value="TruB_bact"/>
    <property type="match status" value="1"/>
</dbReference>
<organism evidence="9 10">
    <name type="scientific">Porticoccus litoralis</name>
    <dbReference type="NCBI Taxonomy" id="434086"/>
    <lineage>
        <taxon>Bacteria</taxon>
        <taxon>Pseudomonadati</taxon>
        <taxon>Pseudomonadota</taxon>
        <taxon>Gammaproteobacteria</taxon>
        <taxon>Cellvibrionales</taxon>
        <taxon>Porticoccaceae</taxon>
        <taxon>Porticoccus</taxon>
    </lineage>
</organism>
<dbReference type="InterPro" id="IPR032819">
    <property type="entry name" value="TruB_C"/>
</dbReference>
<dbReference type="NCBIfam" id="TIGR00431">
    <property type="entry name" value="TruB"/>
    <property type="match status" value="1"/>
</dbReference>
<dbReference type="InterPro" id="IPR020103">
    <property type="entry name" value="PsdUridine_synth_cat_dom_sf"/>
</dbReference>
<gene>
    <name evidence="5 9" type="primary">truB</name>
    <name evidence="9" type="ORF">Q8A57_10510</name>
</gene>
<reference evidence="9" key="1">
    <citation type="journal article" date="2010" name="Int. J. Syst. Evol. Microbiol.">
        <title>Porticoccus litoralis gen. nov., sp. nov., a gammaproteobacterium isolated from the Yellow Sea.</title>
        <authorList>
            <person name="Oh H.M."/>
            <person name="Kim H."/>
            <person name="Kim K.M."/>
            <person name="Min G.S."/>
            <person name="Cho J.C."/>
        </authorList>
    </citation>
    <scope>NUCLEOTIDE SEQUENCE</scope>
    <source>
        <strain evidence="9">DSM 25064</strain>
    </source>
</reference>
<dbReference type="InterPro" id="IPR036974">
    <property type="entry name" value="PUA_sf"/>
</dbReference>
<dbReference type="InterPro" id="IPR015947">
    <property type="entry name" value="PUA-like_sf"/>
</dbReference>
<evidence type="ECO:0000259" key="7">
    <source>
        <dbReference type="Pfam" id="PF09157"/>
    </source>
</evidence>
<dbReference type="SUPFAM" id="SSF88697">
    <property type="entry name" value="PUA domain-like"/>
    <property type="match status" value="1"/>
</dbReference>
<dbReference type="Proteomes" id="UP001178354">
    <property type="component" value="Unassembled WGS sequence"/>
</dbReference>
<accession>A0AAW8B4M2</accession>
<evidence type="ECO:0000259" key="6">
    <source>
        <dbReference type="Pfam" id="PF01509"/>
    </source>
</evidence>
<evidence type="ECO:0000259" key="8">
    <source>
        <dbReference type="Pfam" id="PF16198"/>
    </source>
</evidence>
<comment type="similarity">
    <text evidence="2 5">Belongs to the pseudouridine synthase TruB family. Type 1 subfamily.</text>
</comment>
<dbReference type="Gene3D" id="3.30.2350.10">
    <property type="entry name" value="Pseudouridine synthase"/>
    <property type="match status" value="1"/>
</dbReference>
<dbReference type="PANTHER" id="PTHR13767:SF2">
    <property type="entry name" value="PSEUDOURIDYLATE SYNTHASE TRUB1"/>
    <property type="match status" value="1"/>
</dbReference>
<dbReference type="Pfam" id="PF16198">
    <property type="entry name" value="TruB_C_2"/>
    <property type="match status" value="1"/>
</dbReference>
<reference evidence="9" key="2">
    <citation type="submission" date="2023-08" db="EMBL/GenBank/DDBJ databases">
        <authorList>
            <person name="Luo J."/>
        </authorList>
    </citation>
    <scope>NUCLEOTIDE SEQUENCE</scope>
    <source>
        <strain evidence="9">DSM 25064</strain>
    </source>
</reference>
<dbReference type="Gene3D" id="2.30.130.10">
    <property type="entry name" value="PUA domain"/>
    <property type="match status" value="1"/>
</dbReference>
<protein>
    <recommendedName>
        <fullName evidence="5">tRNA pseudouridine synthase B</fullName>
        <ecNumber evidence="5">5.4.99.25</ecNumber>
    </recommendedName>
    <alternativeName>
        <fullName evidence="5">tRNA pseudouridine(55) synthase</fullName>
        <shortName evidence="5">Psi55 synthase</shortName>
    </alternativeName>
    <alternativeName>
        <fullName evidence="5">tRNA pseudouridylate synthase</fullName>
    </alternativeName>
    <alternativeName>
        <fullName evidence="5">tRNA-uridine isomerase</fullName>
    </alternativeName>
</protein>
<keyword evidence="3 5" id="KW-0819">tRNA processing</keyword>
<sequence length="322" mass="34835">MGRRKGRPVNGILLLDKPLGLSSNSALQKVRRLFGAAKAGHTGSLDPLATGVLPVCLGEATKFTQFLLDADKCYRATFRFGIATASGDADGAVVSEDGAPDLTEEQLLTVLPEFRGDIEQVPSMYSALKHNGQPLYKLAREGVEIERKARPVTIFSLDLKSFMEGEFPEADVEIHCSKGTYVRTLAEDIGRRLGCGAYVSSLHRSAAGPFDESQAISLPDLEALRESEGEQALDTRLLTMDAGIRHLTAIGLSEDAAFYFRQGQAVMVPQVYQQTEEGDIVRVFENRDENGGVSPGDTSALFLGVAEVTDDGRVAPKRLVVF</sequence>
<keyword evidence="10" id="KW-1185">Reference proteome</keyword>
<evidence type="ECO:0000256" key="4">
    <source>
        <dbReference type="ARBA" id="ARBA00023235"/>
    </source>
</evidence>
<proteinExistence type="inferred from homology"/>
<feature type="active site" description="Nucleophile" evidence="5">
    <location>
        <position position="46"/>
    </location>
</feature>
<dbReference type="InterPro" id="IPR002501">
    <property type="entry name" value="PsdUridine_synth_N"/>
</dbReference>
<keyword evidence="4 5" id="KW-0413">Isomerase</keyword>
<evidence type="ECO:0000256" key="2">
    <source>
        <dbReference type="ARBA" id="ARBA00005642"/>
    </source>
</evidence>
<comment type="catalytic activity">
    <reaction evidence="1 5">
        <text>uridine(55) in tRNA = pseudouridine(55) in tRNA</text>
        <dbReference type="Rhea" id="RHEA:42532"/>
        <dbReference type="Rhea" id="RHEA-COMP:10101"/>
        <dbReference type="Rhea" id="RHEA-COMP:10102"/>
        <dbReference type="ChEBI" id="CHEBI:65314"/>
        <dbReference type="ChEBI" id="CHEBI:65315"/>
        <dbReference type="EC" id="5.4.99.25"/>
    </reaction>
</comment>
<dbReference type="CDD" id="cd21152">
    <property type="entry name" value="PUA_TruB_bacterial"/>
    <property type="match status" value="1"/>
</dbReference>
<evidence type="ECO:0000313" key="9">
    <source>
        <dbReference type="EMBL" id="MDP1521400.1"/>
    </source>
</evidence>
<evidence type="ECO:0000256" key="3">
    <source>
        <dbReference type="ARBA" id="ARBA00022694"/>
    </source>
</evidence>
<evidence type="ECO:0000313" key="10">
    <source>
        <dbReference type="Proteomes" id="UP001178354"/>
    </source>
</evidence>
<dbReference type="AlphaFoldDB" id="A0AAW8B4M2"/>
<feature type="domain" description="tRNA pseudouridine synthase II TruB subfamily 1 C-terminal" evidence="7">
    <location>
        <begin position="249"/>
        <end position="320"/>
    </location>
</feature>
<evidence type="ECO:0000256" key="1">
    <source>
        <dbReference type="ARBA" id="ARBA00000385"/>
    </source>
</evidence>
<dbReference type="EC" id="5.4.99.25" evidence="5"/>
<feature type="domain" description="tRNA pseudouridylate synthase B C-terminal" evidence="8">
    <location>
        <begin position="183"/>
        <end position="243"/>
    </location>
</feature>
<dbReference type="CDD" id="cd02573">
    <property type="entry name" value="PseudoU_synth_EcTruB"/>
    <property type="match status" value="1"/>
</dbReference>
<evidence type="ECO:0000256" key="5">
    <source>
        <dbReference type="HAMAP-Rule" id="MF_01080"/>
    </source>
</evidence>
<dbReference type="Pfam" id="PF09157">
    <property type="entry name" value="TruB-C_2"/>
    <property type="match status" value="1"/>
</dbReference>
<dbReference type="SUPFAM" id="SSF55120">
    <property type="entry name" value="Pseudouridine synthase"/>
    <property type="match status" value="1"/>
</dbReference>